<keyword evidence="5" id="KW-1185">Reference proteome</keyword>
<dbReference type="RefSeq" id="WP_344917994.1">
    <property type="nucleotide sequence ID" value="NZ_BAABAQ010000003.1"/>
</dbReference>
<comment type="caution">
    <text evidence="4">The sequence shown here is derived from an EMBL/GenBank/DDBJ whole genome shotgun (WGS) entry which is preliminary data.</text>
</comment>
<name>A0ABP8ARY8_9ACTN</name>
<dbReference type="Pfam" id="PF06013">
    <property type="entry name" value="WXG100"/>
    <property type="match status" value="1"/>
</dbReference>
<organism evidence="4 5">
    <name type="scientific">Streptosporangium oxazolinicum</name>
    <dbReference type="NCBI Taxonomy" id="909287"/>
    <lineage>
        <taxon>Bacteria</taxon>
        <taxon>Bacillati</taxon>
        <taxon>Actinomycetota</taxon>
        <taxon>Actinomycetes</taxon>
        <taxon>Streptosporangiales</taxon>
        <taxon>Streptosporangiaceae</taxon>
        <taxon>Streptosporangium</taxon>
    </lineage>
</organism>
<evidence type="ECO:0000256" key="3">
    <source>
        <dbReference type="SAM" id="MobiDB-lite"/>
    </source>
</evidence>
<sequence>MVQKTSAYHSRLGEASQKTDDAKNTINQIKTQLEGHRGELRSGWDGQSAVSFDGVFNAWSTEMTNILRELEGLSIKLKNIQKNYETAQENQTAVSRRLGADINS</sequence>
<evidence type="ECO:0000313" key="4">
    <source>
        <dbReference type="EMBL" id="GAA4189103.1"/>
    </source>
</evidence>
<accession>A0ABP8ARY8</accession>
<proteinExistence type="inferred from homology"/>
<feature type="region of interest" description="Disordered" evidence="3">
    <location>
        <begin position="1"/>
        <end position="24"/>
    </location>
</feature>
<reference evidence="5" key="1">
    <citation type="journal article" date="2019" name="Int. J. Syst. Evol. Microbiol.">
        <title>The Global Catalogue of Microorganisms (GCM) 10K type strain sequencing project: providing services to taxonomists for standard genome sequencing and annotation.</title>
        <authorList>
            <consortium name="The Broad Institute Genomics Platform"/>
            <consortium name="The Broad Institute Genome Sequencing Center for Infectious Disease"/>
            <person name="Wu L."/>
            <person name="Ma J."/>
        </authorList>
    </citation>
    <scope>NUCLEOTIDE SEQUENCE [LARGE SCALE GENOMIC DNA]</scope>
    <source>
        <strain evidence="5">JCM 17388</strain>
    </source>
</reference>
<dbReference type="SUPFAM" id="SSF140453">
    <property type="entry name" value="EsxAB dimer-like"/>
    <property type="match status" value="1"/>
</dbReference>
<dbReference type="InterPro" id="IPR010310">
    <property type="entry name" value="T7SS_ESAT-6-like"/>
</dbReference>
<protein>
    <recommendedName>
        <fullName evidence="1">ESAT-6-like protein</fullName>
    </recommendedName>
</protein>
<dbReference type="EMBL" id="BAABAQ010000003">
    <property type="protein sequence ID" value="GAA4189103.1"/>
    <property type="molecule type" value="Genomic_DNA"/>
</dbReference>
<gene>
    <name evidence="4" type="ORF">GCM10022252_25440</name>
</gene>
<dbReference type="Proteomes" id="UP001501251">
    <property type="component" value="Unassembled WGS sequence"/>
</dbReference>
<dbReference type="InterPro" id="IPR036689">
    <property type="entry name" value="ESAT-6-like_sf"/>
</dbReference>
<evidence type="ECO:0000256" key="1">
    <source>
        <dbReference type="RuleBase" id="RU362001"/>
    </source>
</evidence>
<feature type="coiled-coil region" evidence="2">
    <location>
        <begin position="63"/>
        <end position="97"/>
    </location>
</feature>
<dbReference type="NCBIfam" id="TIGR03930">
    <property type="entry name" value="WXG100_ESAT6"/>
    <property type="match status" value="1"/>
</dbReference>
<evidence type="ECO:0000256" key="2">
    <source>
        <dbReference type="SAM" id="Coils"/>
    </source>
</evidence>
<dbReference type="Gene3D" id="1.10.287.1060">
    <property type="entry name" value="ESAT-6-like"/>
    <property type="match status" value="1"/>
</dbReference>
<comment type="similarity">
    <text evidence="1">Belongs to the WXG100 family.</text>
</comment>
<keyword evidence="2" id="KW-0175">Coiled coil</keyword>
<evidence type="ECO:0000313" key="5">
    <source>
        <dbReference type="Proteomes" id="UP001501251"/>
    </source>
</evidence>